<sequence length="258" mass="27084">MELTSWRCLADRGTDLVLCLDFPGGRAAAGFAELAAGVPVGACFLHIGRTGPGPLEEAVDRWVAEALGTGRPVRAVLGYCAGTALATRVADAVAEAAAPPVVLLFDAVATTSGSLAHQFTTALETSAAHLTADELDDARRLADELVEAHPDDPAPVAAGLTGRYDRLMGAVAARLSLNDFFRQELTCGFTDYADYLLLAAQGGFATRAGEPLFLSSKDHEPPVAGARDLALAVEHTDLLRDAEVHALVAELLRGERPW</sequence>
<protein>
    <recommendedName>
        <fullName evidence="3">Thioesterase domain-containing protein</fullName>
    </recommendedName>
</protein>
<dbReference type="Proteomes" id="UP000325787">
    <property type="component" value="Chromosome"/>
</dbReference>
<dbReference type="OrthoDB" id="3601157at2"/>
<evidence type="ECO:0000313" key="1">
    <source>
        <dbReference type="EMBL" id="QFZ21242.1"/>
    </source>
</evidence>
<accession>A0A5Q0H698</accession>
<name>A0A5Q0H698_SACSY</name>
<keyword evidence="2" id="KW-1185">Reference proteome</keyword>
<dbReference type="ESTHER" id="9pseu-a0a5q0h698">
    <property type="family name" value="Dieckmann_Cyclase"/>
</dbReference>
<proteinExistence type="predicted"/>
<dbReference type="AlphaFoldDB" id="A0A5Q0H698"/>
<evidence type="ECO:0000313" key="2">
    <source>
        <dbReference type="Proteomes" id="UP000325787"/>
    </source>
</evidence>
<evidence type="ECO:0008006" key="3">
    <source>
        <dbReference type="Google" id="ProtNLM"/>
    </source>
</evidence>
<organism evidence="1 2">
    <name type="scientific">Saccharothrix syringae</name>
    <name type="common">Nocardiopsis syringae</name>
    <dbReference type="NCBI Taxonomy" id="103733"/>
    <lineage>
        <taxon>Bacteria</taxon>
        <taxon>Bacillati</taxon>
        <taxon>Actinomycetota</taxon>
        <taxon>Actinomycetes</taxon>
        <taxon>Pseudonocardiales</taxon>
        <taxon>Pseudonocardiaceae</taxon>
        <taxon>Saccharothrix</taxon>
    </lineage>
</organism>
<gene>
    <name evidence="1" type="ORF">EKG83_31095</name>
</gene>
<reference evidence="2" key="1">
    <citation type="journal article" date="2021" name="Curr. Microbiol.">
        <title>Complete genome of nocamycin-producing strain Saccharothrix syringae NRRL B-16468 reveals the biosynthetic potential for secondary metabolites.</title>
        <authorList>
            <person name="Mo X."/>
            <person name="Yang S."/>
        </authorList>
    </citation>
    <scope>NUCLEOTIDE SEQUENCE [LARGE SCALE GENOMIC DNA]</scope>
    <source>
        <strain evidence="2">ATCC 51364 / DSM 43886 / JCM 6844 / KCTC 9398 / NBRC 14523 / NRRL B-16468 / INA 2240</strain>
    </source>
</reference>
<dbReference type="KEGG" id="ssyi:EKG83_31095"/>
<dbReference type="EMBL" id="CP034550">
    <property type="protein sequence ID" value="QFZ21242.1"/>
    <property type="molecule type" value="Genomic_DNA"/>
</dbReference>
<dbReference type="RefSeq" id="WP_033432078.1">
    <property type="nucleotide sequence ID" value="NZ_CP034550.1"/>
</dbReference>